<feature type="compositionally biased region" description="Basic and acidic residues" evidence="1">
    <location>
        <begin position="75"/>
        <end position="106"/>
    </location>
</feature>
<feature type="compositionally biased region" description="Low complexity" evidence="1">
    <location>
        <begin position="107"/>
        <end position="117"/>
    </location>
</feature>
<dbReference type="InParanoid" id="A0A5J5EV86"/>
<keyword evidence="3" id="KW-1185">Reference proteome</keyword>
<feature type="compositionally biased region" description="Basic residues" evidence="1">
    <location>
        <begin position="64"/>
        <end position="74"/>
    </location>
</feature>
<protein>
    <submittedName>
        <fullName evidence="2">Uncharacterized protein</fullName>
    </submittedName>
</protein>
<comment type="caution">
    <text evidence="2">The sequence shown here is derived from an EMBL/GenBank/DDBJ whole genome shotgun (WGS) entry which is preliminary data.</text>
</comment>
<evidence type="ECO:0000313" key="2">
    <source>
        <dbReference type="EMBL" id="KAA8904274.1"/>
    </source>
</evidence>
<name>A0A5J5EV86_9PEZI</name>
<sequence>MEVAPQGVRVAQAAVAVDAAHVAQGSGAVLPIDGPVATKKGPAKKRATENAPAQMTDAKENARKKPRAPRKKRSDKLAERENNSDDRTCKVEKDESLDDHGNDKHTSASFSLSSSDS</sequence>
<reference evidence="2 3" key="1">
    <citation type="submission" date="2019-09" db="EMBL/GenBank/DDBJ databases">
        <title>Draft genome of the ectomycorrhizal ascomycete Sphaerosporella brunnea.</title>
        <authorList>
            <consortium name="DOE Joint Genome Institute"/>
            <person name="Benucci G.M."/>
            <person name="Marozzi G."/>
            <person name="Antonielli L."/>
            <person name="Sanchez S."/>
            <person name="Marco P."/>
            <person name="Wang X."/>
            <person name="Falini L.B."/>
            <person name="Barry K."/>
            <person name="Haridas S."/>
            <person name="Lipzen A."/>
            <person name="Labutti K."/>
            <person name="Grigoriev I.V."/>
            <person name="Murat C."/>
            <person name="Martin F."/>
            <person name="Albertini E."/>
            <person name="Donnini D."/>
            <person name="Bonito G."/>
        </authorList>
    </citation>
    <scope>NUCLEOTIDE SEQUENCE [LARGE SCALE GENOMIC DNA]</scope>
    <source>
        <strain evidence="2 3">Sb_GMNB300</strain>
    </source>
</reference>
<evidence type="ECO:0000256" key="1">
    <source>
        <dbReference type="SAM" id="MobiDB-lite"/>
    </source>
</evidence>
<evidence type="ECO:0000313" key="3">
    <source>
        <dbReference type="Proteomes" id="UP000326924"/>
    </source>
</evidence>
<gene>
    <name evidence="2" type="ORF">FN846DRAFT_907857</name>
</gene>
<feature type="region of interest" description="Disordered" evidence="1">
    <location>
        <begin position="26"/>
        <end position="117"/>
    </location>
</feature>
<proteinExistence type="predicted"/>
<dbReference type="Proteomes" id="UP000326924">
    <property type="component" value="Unassembled WGS sequence"/>
</dbReference>
<accession>A0A5J5EV86</accession>
<organism evidence="2 3">
    <name type="scientific">Sphaerosporella brunnea</name>
    <dbReference type="NCBI Taxonomy" id="1250544"/>
    <lineage>
        <taxon>Eukaryota</taxon>
        <taxon>Fungi</taxon>
        <taxon>Dikarya</taxon>
        <taxon>Ascomycota</taxon>
        <taxon>Pezizomycotina</taxon>
        <taxon>Pezizomycetes</taxon>
        <taxon>Pezizales</taxon>
        <taxon>Pyronemataceae</taxon>
        <taxon>Sphaerosporella</taxon>
    </lineage>
</organism>
<dbReference type="EMBL" id="VXIS01000110">
    <property type="protein sequence ID" value="KAA8904274.1"/>
    <property type="molecule type" value="Genomic_DNA"/>
</dbReference>
<dbReference type="AlphaFoldDB" id="A0A5J5EV86"/>